<gene>
    <name evidence="1" type="ORF">BP5796_05762</name>
</gene>
<accession>A0A3D8RVD8</accession>
<organism evidence="1 2">
    <name type="scientific">Coleophoma crateriformis</name>
    <dbReference type="NCBI Taxonomy" id="565419"/>
    <lineage>
        <taxon>Eukaryota</taxon>
        <taxon>Fungi</taxon>
        <taxon>Dikarya</taxon>
        <taxon>Ascomycota</taxon>
        <taxon>Pezizomycotina</taxon>
        <taxon>Leotiomycetes</taxon>
        <taxon>Helotiales</taxon>
        <taxon>Dermateaceae</taxon>
        <taxon>Coleophoma</taxon>
    </lineage>
</organism>
<dbReference type="AlphaFoldDB" id="A0A3D8RVD8"/>
<dbReference type="Proteomes" id="UP000256328">
    <property type="component" value="Unassembled WGS sequence"/>
</dbReference>
<comment type="caution">
    <text evidence="1">The sequence shown here is derived from an EMBL/GenBank/DDBJ whole genome shotgun (WGS) entry which is preliminary data.</text>
</comment>
<proteinExistence type="predicted"/>
<evidence type="ECO:0000313" key="2">
    <source>
        <dbReference type="Proteomes" id="UP000256328"/>
    </source>
</evidence>
<reference evidence="1 2" key="1">
    <citation type="journal article" date="2018" name="IMA Fungus">
        <title>IMA Genome-F 9: Draft genome sequence of Annulohypoxylon stygium, Aspergillus mulundensis, Berkeleyomyces basicola (syn. Thielaviopsis basicola), Ceratocystis smalleyi, two Cercospora beticola strains, Coleophoma cylindrospora, Fusarium fracticaudum, Phialophora cf. hyalina, and Morchella septimelata.</title>
        <authorList>
            <person name="Wingfield B.D."/>
            <person name="Bills G.F."/>
            <person name="Dong Y."/>
            <person name="Huang W."/>
            <person name="Nel W.J."/>
            <person name="Swalarsk-Parry B.S."/>
            <person name="Vaghefi N."/>
            <person name="Wilken P.M."/>
            <person name="An Z."/>
            <person name="de Beer Z.W."/>
            <person name="De Vos L."/>
            <person name="Chen L."/>
            <person name="Duong T.A."/>
            <person name="Gao Y."/>
            <person name="Hammerbacher A."/>
            <person name="Kikkert J.R."/>
            <person name="Li Y."/>
            <person name="Li H."/>
            <person name="Li K."/>
            <person name="Li Q."/>
            <person name="Liu X."/>
            <person name="Ma X."/>
            <person name="Naidoo K."/>
            <person name="Pethybridge S.J."/>
            <person name="Sun J."/>
            <person name="Steenkamp E.T."/>
            <person name="van der Nest M.A."/>
            <person name="van Wyk S."/>
            <person name="Wingfield M.J."/>
            <person name="Xiong C."/>
            <person name="Yue Q."/>
            <person name="Zhang X."/>
        </authorList>
    </citation>
    <scope>NUCLEOTIDE SEQUENCE [LARGE SCALE GENOMIC DNA]</scope>
    <source>
        <strain evidence="1 2">BP5796</strain>
    </source>
</reference>
<keyword evidence="2" id="KW-1185">Reference proteome</keyword>
<dbReference type="EMBL" id="PDLN01000008">
    <property type="protein sequence ID" value="RDW77910.1"/>
    <property type="molecule type" value="Genomic_DNA"/>
</dbReference>
<sequence>MALLGLCNNLDRLCSQGPRTACTGVLLEGAGDAHRSTAIAGRNFRAFDLADLAAVAGTLEYLASSHAVDGQWQLDLIVPVVDKGYTISLPQPAEANMSASGSSSTNQAES</sequence>
<name>A0A3D8RVD8_9HELO</name>
<protein>
    <submittedName>
        <fullName evidence="1">Uncharacterized protein</fullName>
    </submittedName>
</protein>
<evidence type="ECO:0000313" key="1">
    <source>
        <dbReference type="EMBL" id="RDW77910.1"/>
    </source>
</evidence>